<dbReference type="Proteomes" id="UP000241462">
    <property type="component" value="Unassembled WGS sequence"/>
</dbReference>
<evidence type="ECO:0000256" key="1">
    <source>
        <dbReference type="ARBA" id="ARBA00004141"/>
    </source>
</evidence>
<dbReference type="Pfam" id="PF01490">
    <property type="entry name" value="Aa_trans"/>
    <property type="match status" value="1"/>
</dbReference>
<evidence type="ECO:0000313" key="8">
    <source>
        <dbReference type="EMBL" id="PSR82024.1"/>
    </source>
</evidence>
<dbReference type="OrthoDB" id="40134at2759"/>
<name>A0A2T3A332_9PEZI</name>
<keyword evidence="5 6" id="KW-0472">Membrane</keyword>
<comment type="similarity">
    <text evidence="2">Belongs to the amino acid/polyamine transporter 2 family.</text>
</comment>
<protein>
    <submittedName>
        <fullName evidence="8">Transmembrane amino acid transporter protein-domain-containing protein</fullName>
    </submittedName>
</protein>
<evidence type="ECO:0000313" key="9">
    <source>
        <dbReference type="Proteomes" id="UP000241462"/>
    </source>
</evidence>
<organism evidence="8 9">
    <name type="scientific">Coniella lustricola</name>
    <dbReference type="NCBI Taxonomy" id="2025994"/>
    <lineage>
        <taxon>Eukaryota</taxon>
        <taxon>Fungi</taxon>
        <taxon>Dikarya</taxon>
        <taxon>Ascomycota</taxon>
        <taxon>Pezizomycotina</taxon>
        <taxon>Sordariomycetes</taxon>
        <taxon>Sordariomycetidae</taxon>
        <taxon>Diaporthales</taxon>
        <taxon>Schizoparmaceae</taxon>
        <taxon>Coniella</taxon>
    </lineage>
</organism>
<feature type="transmembrane region" description="Helical" evidence="6">
    <location>
        <begin position="129"/>
        <end position="147"/>
    </location>
</feature>
<feature type="transmembrane region" description="Helical" evidence="6">
    <location>
        <begin position="347"/>
        <end position="367"/>
    </location>
</feature>
<feature type="transmembrane region" description="Helical" evidence="6">
    <location>
        <begin position="101"/>
        <end position="123"/>
    </location>
</feature>
<dbReference type="AlphaFoldDB" id="A0A2T3A332"/>
<accession>A0A2T3A332</accession>
<keyword evidence="3 6" id="KW-0812">Transmembrane</keyword>
<dbReference type="PANTHER" id="PTHR22950:SF461">
    <property type="entry name" value="AMINO ACID TRANSPORTER TRANSMEMBRANE DOMAIN-CONTAINING PROTEIN"/>
    <property type="match status" value="1"/>
</dbReference>
<feature type="transmembrane region" description="Helical" evidence="6">
    <location>
        <begin position="517"/>
        <end position="550"/>
    </location>
</feature>
<dbReference type="InParanoid" id="A0A2T3A332"/>
<dbReference type="STRING" id="2025994.A0A2T3A332"/>
<gene>
    <name evidence="8" type="ORF">BD289DRAFT_461883</name>
</gene>
<evidence type="ECO:0000256" key="6">
    <source>
        <dbReference type="SAM" id="Phobius"/>
    </source>
</evidence>
<dbReference type="InterPro" id="IPR013057">
    <property type="entry name" value="AA_transpt_TM"/>
</dbReference>
<evidence type="ECO:0000259" key="7">
    <source>
        <dbReference type="Pfam" id="PF01490"/>
    </source>
</evidence>
<feature type="domain" description="Amino acid transporter transmembrane" evidence="7">
    <location>
        <begin position="97"/>
        <end position="477"/>
    </location>
</feature>
<keyword evidence="4 6" id="KW-1133">Transmembrane helix</keyword>
<evidence type="ECO:0000256" key="3">
    <source>
        <dbReference type="ARBA" id="ARBA00022692"/>
    </source>
</evidence>
<feature type="transmembrane region" description="Helical" evidence="6">
    <location>
        <begin position="207"/>
        <end position="226"/>
    </location>
</feature>
<dbReference type="PANTHER" id="PTHR22950">
    <property type="entry name" value="AMINO ACID TRANSPORTER"/>
    <property type="match status" value="1"/>
</dbReference>
<evidence type="ECO:0000256" key="5">
    <source>
        <dbReference type="ARBA" id="ARBA00023136"/>
    </source>
</evidence>
<evidence type="ECO:0000256" key="2">
    <source>
        <dbReference type="ARBA" id="ARBA00008066"/>
    </source>
</evidence>
<dbReference type="GO" id="GO:0016020">
    <property type="term" value="C:membrane"/>
    <property type="evidence" value="ECO:0007669"/>
    <property type="project" value="UniProtKB-SubCell"/>
</dbReference>
<feature type="transmembrane region" description="Helical" evidence="6">
    <location>
        <begin position="238"/>
        <end position="258"/>
    </location>
</feature>
<reference evidence="8 9" key="1">
    <citation type="journal article" date="2018" name="Mycol. Prog.">
        <title>Coniella lustricola, a new species from submerged detritus.</title>
        <authorList>
            <person name="Raudabaugh D.B."/>
            <person name="Iturriaga T."/>
            <person name="Carver A."/>
            <person name="Mondo S."/>
            <person name="Pangilinan J."/>
            <person name="Lipzen A."/>
            <person name="He G."/>
            <person name="Amirebrahimi M."/>
            <person name="Grigoriev I.V."/>
            <person name="Miller A.N."/>
        </authorList>
    </citation>
    <scope>NUCLEOTIDE SEQUENCE [LARGE SCALE GENOMIC DNA]</scope>
    <source>
        <strain evidence="8 9">B22-T-1</strain>
    </source>
</reference>
<dbReference type="GO" id="GO:0015179">
    <property type="term" value="F:L-amino acid transmembrane transporter activity"/>
    <property type="evidence" value="ECO:0007669"/>
    <property type="project" value="TreeGrafter"/>
</dbReference>
<feature type="transmembrane region" description="Helical" evidence="6">
    <location>
        <begin position="177"/>
        <end position="195"/>
    </location>
</feature>
<sequence>MPKMRLLHDPDVTFEEYMYYAERSRAQEDALANQHKKAGISLRSIFLPSTTNKGPVSGPGANGPWQAALELNLSDPGVRATITDEEWTNASRALRTASAAACFYLITTDILGPFGVGFALGTMGWGEGFGFYTLFGIFTGFSGYLLWKVFMNIDSFEFPAKNYGDLAYRIYGKYFRWLVNFGQGLQLTLSVGAIIMSNGQSISQVSKFHLCYSVCCLIWALVGFLMGQVRTLARFTWLANWSVFINLLIMFISMGVVAHSEPNYAAAQAGSSGATLGGSLVTQLADGSYPPITRFSTVPPSDNGFIGSLIGLMQGVYAYAGAQLFIEFMAELQRPRDFLKVMWGSQFFIYAVYMIYGSYIYYFQGQYANQIAYQGISPYGWQTVCNILAVISGIIAATLYGNIGIKVIYNNILIDIFNFPPLTTKKGKIGWAVIVPVFWSVAFILASAIPDFNGLTSLTAALFFVQFTYTFPALLSLGFFVQREAMKGEPPFDPATGRLQRQDSGLKRLARGFMGRYWWLCILLTLYTLASLVVSALGCYSAIMALIAAFKTPQVTAFVCRSPLEG</sequence>
<keyword evidence="9" id="KW-1185">Reference proteome</keyword>
<dbReference type="EMBL" id="KZ678488">
    <property type="protein sequence ID" value="PSR82024.1"/>
    <property type="molecule type" value="Genomic_DNA"/>
</dbReference>
<feature type="transmembrane region" description="Helical" evidence="6">
    <location>
        <begin position="305"/>
        <end position="326"/>
    </location>
</feature>
<proteinExistence type="inferred from homology"/>
<feature type="transmembrane region" description="Helical" evidence="6">
    <location>
        <begin position="387"/>
        <end position="409"/>
    </location>
</feature>
<feature type="transmembrane region" description="Helical" evidence="6">
    <location>
        <begin position="461"/>
        <end position="481"/>
    </location>
</feature>
<evidence type="ECO:0000256" key="4">
    <source>
        <dbReference type="ARBA" id="ARBA00022989"/>
    </source>
</evidence>
<comment type="subcellular location">
    <subcellularLocation>
        <location evidence="1">Membrane</location>
        <topology evidence="1">Multi-pass membrane protein</topology>
    </subcellularLocation>
</comment>
<feature type="transmembrane region" description="Helical" evidence="6">
    <location>
        <begin position="429"/>
        <end position="449"/>
    </location>
</feature>